<evidence type="ECO:0000256" key="10">
    <source>
        <dbReference type="PROSITE-ProRule" id="PRU00524"/>
    </source>
</evidence>
<evidence type="ECO:0000256" key="8">
    <source>
        <dbReference type="ARBA" id="ARBA00022737"/>
    </source>
</evidence>
<dbReference type="CDD" id="cd00402">
    <property type="entry name" value="Riboflavin_synthase_like"/>
    <property type="match status" value="1"/>
</dbReference>
<keyword evidence="6" id="KW-0686">Riboflavin biosynthesis</keyword>
<evidence type="ECO:0000313" key="13">
    <source>
        <dbReference type="Proteomes" id="UP000777784"/>
    </source>
</evidence>
<reference evidence="12" key="1">
    <citation type="submission" date="2021-05" db="EMBL/GenBank/DDBJ databases">
        <title>Energy efficiency and biological interactions define the core microbiome of deep oligotrophic groundwater.</title>
        <authorList>
            <person name="Mehrshad M."/>
            <person name="Lopez-Fernandez M."/>
            <person name="Bell E."/>
            <person name="Bernier-Latmani R."/>
            <person name="Bertilsson S."/>
            <person name="Dopson M."/>
        </authorList>
    </citation>
    <scope>NUCLEOTIDE SEQUENCE</scope>
    <source>
        <strain evidence="12">Modern_marine.mb.64</strain>
    </source>
</reference>
<protein>
    <recommendedName>
        <fullName evidence="5 9">Riboflavin synthase</fullName>
        <ecNumber evidence="4 9">2.5.1.9</ecNumber>
    </recommendedName>
</protein>
<dbReference type="EC" id="2.5.1.9" evidence="4 9"/>
<feature type="domain" description="Lumazine-binding" evidence="11">
    <location>
        <begin position="99"/>
        <end position="195"/>
    </location>
</feature>
<organism evidence="12 13">
    <name type="scientific">Eiseniibacteriota bacterium</name>
    <dbReference type="NCBI Taxonomy" id="2212470"/>
    <lineage>
        <taxon>Bacteria</taxon>
        <taxon>Candidatus Eiseniibacteriota</taxon>
    </lineage>
</organism>
<dbReference type="AlphaFoldDB" id="A0A948S384"/>
<accession>A0A948S384</accession>
<comment type="catalytic activity">
    <reaction evidence="1">
        <text>2 6,7-dimethyl-8-(1-D-ribityl)lumazine + H(+) = 5-amino-6-(D-ribitylamino)uracil + riboflavin</text>
        <dbReference type="Rhea" id="RHEA:20772"/>
        <dbReference type="ChEBI" id="CHEBI:15378"/>
        <dbReference type="ChEBI" id="CHEBI:15934"/>
        <dbReference type="ChEBI" id="CHEBI:57986"/>
        <dbReference type="ChEBI" id="CHEBI:58201"/>
        <dbReference type="EC" id="2.5.1.9"/>
    </reaction>
</comment>
<dbReference type="InterPro" id="IPR026017">
    <property type="entry name" value="Lumazine-bd_dom"/>
</dbReference>
<sequence length="219" mass="24183">MFTGLIEEIGEIYSARVESGGKRFVIQGHKVMEELSTGDSVSIGGVCLTVEKMDPAAYTFQVFAMKETLKRSNAGAWRKGTPVNLERALRLSARLGGHLVQGHVDGLGRLINIRRDGASRRLILEIPAELRRFIAEKGSIALDGVSLTIGKIVPRGCEIHLIPETLKRTTLGRLRSGEMINVEVDLMARYLLRFLENDNISTETISKILRCDDAGGRDH</sequence>
<comment type="pathway">
    <text evidence="3">Cofactor biosynthesis; riboflavin biosynthesis; riboflavin from 2-hydroxy-3-oxobutyl phosphate and 5-amino-6-(D-ribitylamino)uracil: step 2/2.</text>
</comment>
<dbReference type="InterPro" id="IPR023366">
    <property type="entry name" value="ATP_synth_asu-like_sf"/>
</dbReference>
<dbReference type="GO" id="GO:0009231">
    <property type="term" value="P:riboflavin biosynthetic process"/>
    <property type="evidence" value="ECO:0007669"/>
    <property type="project" value="UniProtKB-KW"/>
</dbReference>
<dbReference type="Proteomes" id="UP000777784">
    <property type="component" value="Unassembled WGS sequence"/>
</dbReference>
<gene>
    <name evidence="12" type="ORF">KJ970_18885</name>
</gene>
<proteinExistence type="predicted"/>
<dbReference type="NCBIfam" id="NF006767">
    <property type="entry name" value="PRK09289.1"/>
    <property type="match status" value="1"/>
</dbReference>
<evidence type="ECO:0000256" key="2">
    <source>
        <dbReference type="ARBA" id="ARBA00002803"/>
    </source>
</evidence>
<comment type="function">
    <text evidence="2">Catalyzes the dismutation of two molecules of 6,7-dimethyl-8-ribityllumazine, resulting in the formation of riboflavin and 5-amino-6-(D-ribitylamino)uracil.</text>
</comment>
<feature type="repeat" description="Lumazine-binding" evidence="10">
    <location>
        <begin position="99"/>
        <end position="195"/>
    </location>
</feature>
<dbReference type="PIRSF" id="PIRSF000498">
    <property type="entry name" value="Riboflavin_syn_A"/>
    <property type="match status" value="1"/>
</dbReference>
<keyword evidence="7 12" id="KW-0808">Transferase</keyword>
<evidence type="ECO:0000256" key="7">
    <source>
        <dbReference type="ARBA" id="ARBA00022679"/>
    </source>
</evidence>
<feature type="domain" description="Lumazine-binding" evidence="11">
    <location>
        <begin position="1"/>
        <end position="98"/>
    </location>
</feature>
<dbReference type="FunFam" id="2.40.30.20:FF:000003">
    <property type="entry name" value="Riboflavin synthase, alpha subunit"/>
    <property type="match status" value="1"/>
</dbReference>
<evidence type="ECO:0000256" key="6">
    <source>
        <dbReference type="ARBA" id="ARBA00022619"/>
    </source>
</evidence>
<evidence type="ECO:0000256" key="4">
    <source>
        <dbReference type="ARBA" id="ARBA00012827"/>
    </source>
</evidence>
<name>A0A948S384_UNCEI</name>
<dbReference type="NCBIfam" id="NF009566">
    <property type="entry name" value="PRK13020.1"/>
    <property type="match status" value="1"/>
</dbReference>
<dbReference type="InterPro" id="IPR017938">
    <property type="entry name" value="Riboflavin_synthase-like_b-brl"/>
</dbReference>
<dbReference type="Gene3D" id="2.40.30.20">
    <property type="match status" value="2"/>
</dbReference>
<dbReference type="Pfam" id="PF00677">
    <property type="entry name" value="Lum_binding"/>
    <property type="match status" value="2"/>
</dbReference>
<comment type="caution">
    <text evidence="12">The sequence shown here is derived from an EMBL/GenBank/DDBJ whole genome shotgun (WGS) entry which is preliminary data.</text>
</comment>
<evidence type="ECO:0000259" key="11">
    <source>
        <dbReference type="PROSITE" id="PS51177"/>
    </source>
</evidence>
<evidence type="ECO:0000256" key="5">
    <source>
        <dbReference type="ARBA" id="ARBA00013950"/>
    </source>
</evidence>
<dbReference type="NCBIfam" id="TIGR00187">
    <property type="entry name" value="ribE"/>
    <property type="match status" value="1"/>
</dbReference>
<dbReference type="GO" id="GO:0004746">
    <property type="term" value="F:riboflavin synthase activity"/>
    <property type="evidence" value="ECO:0007669"/>
    <property type="project" value="UniProtKB-UniRule"/>
</dbReference>
<evidence type="ECO:0000256" key="1">
    <source>
        <dbReference type="ARBA" id="ARBA00000968"/>
    </source>
</evidence>
<feature type="repeat" description="Lumazine-binding" evidence="10">
    <location>
        <begin position="1"/>
        <end position="98"/>
    </location>
</feature>
<dbReference type="InterPro" id="IPR001783">
    <property type="entry name" value="Lumazine-bd"/>
</dbReference>
<dbReference type="PANTHER" id="PTHR21098">
    <property type="entry name" value="RIBOFLAVIN SYNTHASE ALPHA CHAIN"/>
    <property type="match status" value="1"/>
</dbReference>
<dbReference type="PROSITE" id="PS51177">
    <property type="entry name" value="LUMAZINE_BIND"/>
    <property type="match status" value="2"/>
</dbReference>
<dbReference type="PANTHER" id="PTHR21098:SF12">
    <property type="entry name" value="RIBOFLAVIN SYNTHASE"/>
    <property type="match status" value="1"/>
</dbReference>
<evidence type="ECO:0000256" key="9">
    <source>
        <dbReference type="NCBIfam" id="TIGR00187"/>
    </source>
</evidence>
<keyword evidence="8" id="KW-0677">Repeat</keyword>
<dbReference type="SUPFAM" id="SSF63380">
    <property type="entry name" value="Riboflavin synthase domain-like"/>
    <property type="match status" value="2"/>
</dbReference>
<dbReference type="EMBL" id="JAHJDP010000107">
    <property type="protein sequence ID" value="MBU2692989.1"/>
    <property type="molecule type" value="Genomic_DNA"/>
</dbReference>
<evidence type="ECO:0000256" key="3">
    <source>
        <dbReference type="ARBA" id="ARBA00004887"/>
    </source>
</evidence>
<evidence type="ECO:0000313" key="12">
    <source>
        <dbReference type="EMBL" id="MBU2692989.1"/>
    </source>
</evidence>